<evidence type="ECO:0000313" key="1">
    <source>
        <dbReference type="EMBL" id="MDT8999378.1"/>
    </source>
</evidence>
<organism evidence="1 2">
    <name type="scientific">Roseateles aquae</name>
    <dbReference type="NCBI Taxonomy" id="3077235"/>
    <lineage>
        <taxon>Bacteria</taxon>
        <taxon>Pseudomonadati</taxon>
        <taxon>Pseudomonadota</taxon>
        <taxon>Betaproteobacteria</taxon>
        <taxon>Burkholderiales</taxon>
        <taxon>Sphaerotilaceae</taxon>
        <taxon>Roseateles</taxon>
    </lineage>
</organism>
<reference evidence="1" key="1">
    <citation type="submission" date="2023-09" db="EMBL/GenBank/DDBJ databases">
        <title>Paucibacter sp. APW11 Genome sequencing and assembly.</title>
        <authorList>
            <person name="Kim I."/>
        </authorList>
    </citation>
    <scope>NUCLEOTIDE SEQUENCE</scope>
    <source>
        <strain evidence="1">APW11</strain>
    </source>
</reference>
<comment type="caution">
    <text evidence="1">The sequence shown here is derived from an EMBL/GenBank/DDBJ whole genome shotgun (WGS) entry which is preliminary data.</text>
</comment>
<name>A0ABU3P9Z3_9BURK</name>
<protein>
    <recommendedName>
        <fullName evidence="3">GyrI-like small molecule binding domain-containing protein</fullName>
    </recommendedName>
</protein>
<dbReference type="Proteomes" id="UP001246372">
    <property type="component" value="Unassembled WGS sequence"/>
</dbReference>
<sequence length="144" mass="16549">MSLHPDYPIVTGSYQMTDEWAVTLPDEFNRRIEDGSLVLWRPALTFWISIWGNDKDTSEEKRLASILETASDLRGEQQIERADKLVRLTYELPEEDRSRSKSDYKSISGYVITPIGHIQISAYFDTPAARTLGYRIIHSVRNVA</sequence>
<dbReference type="RefSeq" id="WP_315649908.1">
    <property type="nucleotide sequence ID" value="NZ_JAVXZY010000003.1"/>
</dbReference>
<evidence type="ECO:0000313" key="2">
    <source>
        <dbReference type="Proteomes" id="UP001246372"/>
    </source>
</evidence>
<accession>A0ABU3P9Z3</accession>
<dbReference type="EMBL" id="JAVXZY010000003">
    <property type="protein sequence ID" value="MDT8999378.1"/>
    <property type="molecule type" value="Genomic_DNA"/>
</dbReference>
<keyword evidence="2" id="KW-1185">Reference proteome</keyword>
<proteinExistence type="predicted"/>
<evidence type="ECO:0008006" key="3">
    <source>
        <dbReference type="Google" id="ProtNLM"/>
    </source>
</evidence>
<gene>
    <name evidence="1" type="ORF">RQP53_08885</name>
</gene>